<feature type="domain" description="HTH araC/xylS-type" evidence="4">
    <location>
        <begin position="186"/>
        <end position="284"/>
    </location>
</feature>
<organism evidence="5 6">
    <name type="scientific">Paenibacillus flagellatus</name>
    <dbReference type="NCBI Taxonomy" id="2211139"/>
    <lineage>
        <taxon>Bacteria</taxon>
        <taxon>Bacillati</taxon>
        <taxon>Bacillota</taxon>
        <taxon>Bacilli</taxon>
        <taxon>Bacillales</taxon>
        <taxon>Paenibacillaceae</taxon>
        <taxon>Paenibacillus</taxon>
    </lineage>
</organism>
<evidence type="ECO:0000313" key="5">
    <source>
        <dbReference type="EMBL" id="PYI56321.1"/>
    </source>
</evidence>
<dbReference type="EMBL" id="QJVJ01000002">
    <property type="protein sequence ID" value="PYI56321.1"/>
    <property type="molecule type" value="Genomic_DNA"/>
</dbReference>
<protein>
    <submittedName>
        <fullName evidence="5">AraC family transcriptional regulator</fullName>
    </submittedName>
</protein>
<dbReference type="PROSITE" id="PS00041">
    <property type="entry name" value="HTH_ARAC_FAMILY_1"/>
    <property type="match status" value="1"/>
</dbReference>
<evidence type="ECO:0000256" key="1">
    <source>
        <dbReference type="ARBA" id="ARBA00023015"/>
    </source>
</evidence>
<dbReference type="InterPro" id="IPR037923">
    <property type="entry name" value="HTH-like"/>
</dbReference>
<dbReference type="InterPro" id="IPR018062">
    <property type="entry name" value="HTH_AraC-typ_CS"/>
</dbReference>
<dbReference type="InterPro" id="IPR009057">
    <property type="entry name" value="Homeodomain-like_sf"/>
</dbReference>
<dbReference type="InterPro" id="IPR018060">
    <property type="entry name" value="HTH_AraC"/>
</dbReference>
<evidence type="ECO:0000313" key="6">
    <source>
        <dbReference type="Proteomes" id="UP000247476"/>
    </source>
</evidence>
<dbReference type="InterPro" id="IPR020449">
    <property type="entry name" value="Tscrpt_reg_AraC-type_HTH"/>
</dbReference>
<reference evidence="5 6" key="1">
    <citation type="submission" date="2018-05" db="EMBL/GenBank/DDBJ databases">
        <title>Paenibacillus flagellatus sp. nov., isolated from selenium mineral soil.</title>
        <authorList>
            <person name="Dai X."/>
        </authorList>
    </citation>
    <scope>NUCLEOTIDE SEQUENCE [LARGE SCALE GENOMIC DNA]</scope>
    <source>
        <strain evidence="5 6">DXL2</strain>
    </source>
</reference>
<keyword evidence="1" id="KW-0805">Transcription regulation</keyword>
<dbReference type="Pfam" id="PF02311">
    <property type="entry name" value="AraC_binding"/>
    <property type="match status" value="1"/>
</dbReference>
<accession>A0A2V5K9X1</accession>
<evidence type="ECO:0000256" key="3">
    <source>
        <dbReference type="ARBA" id="ARBA00023163"/>
    </source>
</evidence>
<evidence type="ECO:0000259" key="4">
    <source>
        <dbReference type="PROSITE" id="PS01124"/>
    </source>
</evidence>
<dbReference type="Pfam" id="PF12833">
    <property type="entry name" value="HTH_18"/>
    <property type="match status" value="1"/>
</dbReference>
<dbReference type="PRINTS" id="PR00032">
    <property type="entry name" value="HTHARAC"/>
</dbReference>
<dbReference type="RefSeq" id="WP_110838849.1">
    <property type="nucleotide sequence ID" value="NZ_QJVJ01000002.1"/>
</dbReference>
<dbReference type="SMART" id="SM00342">
    <property type="entry name" value="HTH_ARAC"/>
    <property type="match status" value="1"/>
</dbReference>
<dbReference type="Proteomes" id="UP000247476">
    <property type="component" value="Unassembled WGS sequence"/>
</dbReference>
<comment type="caution">
    <text evidence="5">The sequence shown here is derived from an EMBL/GenBank/DDBJ whole genome shotgun (WGS) entry which is preliminary data.</text>
</comment>
<dbReference type="SUPFAM" id="SSF46689">
    <property type="entry name" value="Homeodomain-like"/>
    <property type="match status" value="2"/>
</dbReference>
<sequence length="293" mass="34399">MDVANQTDQLKSFIFRFQEPVVPLAVSVHSIGWETRSSDYSYMGLTREDTGGAFLFQYTVSGFAEIRIRDRTYRLEPGKAFFVPFAGDYHYYLPQESDHYECLFVSFDGPEAEKCWSYVDQTLGPVAAFPEHSQPIRYLRHMYQEAKAKAVTDAYKLSMLAYPFLMDLYRFCKGHGTPGVWPDIVTKAVRLLDERYRDLQNLDELADALGISKYYFIKLFRRTVGKTPIEYLSRKRMEKAVELLRQTDRSLDDIAQQVGYMNVNYFSKVFRKYFGVPPGQFRKKYDRYDFMFD</sequence>
<dbReference type="AlphaFoldDB" id="A0A2V5K9X1"/>
<dbReference type="Gene3D" id="1.10.10.60">
    <property type="entry name" value="Homeodomain-like"/>
    <property type="match status" value="2"/>
</dbReference>
<gene>
    <name evidence="5" type="ORF">DLM86_04905</name>
</gene>
<name>A0A2V5K9X1_9BACL</name>
<keyword evidence="6" id="KW-1185">Reference proteome</keyword>
<evidence type="ECO:0000256" key="2">
    <source>
        <dbReference type="ARBA" id="ARBA00023125"/>
    </source>
</evidence>
<dbReference type="InterPro" id="IPR003313">
    <property type="entry name" value="AraC-bd"/>
</dbReference>
<proteinExistence type="predicted"/>
<keyword evidence="2" id="KW-0238">DNA-binding</keyword>
<dbReference type="PANTHER" id="PTHR43280:SF2">
    <property type="entry name" value="HTH-TYPE TRANSCRIPTIONAL REGULATOR EXSA"/>
    <property type="match status" value="1"/>
</dbReference>
<dbReference type="GO" id="GO:0003700">
    <property type="term" value="F:DNA-binding transcription factor activity"/>
    <property type="evidence" value="ECO:0007669"/>
    <property type="project" value="InterPro"/>
</dbReference>
<keyword evidence="3" id="KW-0804">Transcription</keyword>
<dbReference type="OrthoDB" id="2237754at2"/>
<dbReference type="PANTHER" id="PTHR43280">
    <property type="entry name" value="ARAC-FAMILY TRANSCRIPTIONAL REGULATOR"/>
    <property type="match status" value="1"/>
</dbReference>
<dbReference type="SUPFAM" id="SSF51215">
    <property type="entry name" value="Regulatory protein AraC"/>
    <property type="match status" value="1"/>
</dbReference>
<dbReference type="PROSITE" id="PS01124">
    <property type="entry name" value="HTH_ARAC_FAMILY_2"/>
    <property type="match status" value="1"/>
</dbReference>
<dbReference type="GO" id="GO:0043565">
    <property type="term" value="F:sequence-specific DNA binding"/>
    <property type="evidence" value="ECO:0007669"/>
    <property type="project" value="InterPro"/>
</dbReference>